<feature type="region of interest" description="Disordered" evidence="1">
    <location>
        <begin position="72"/>
        <end position="173"/>
    </location>
</feature>
<reference evidence="2" key="2">
    <citation type="submission" date="2022-01" db="EMBL/GenBank/DDBJ databases">
        <authorList>
            <person name="Yamashiro T."/>
            <person name="Shiraishi A."/>
            <person name="Satake H."/>
            <person name="Nakayama K."/>
        </authorList>
    </citation>
    <scope>NUCLEOTIDE SEQUENCE</scope>
</reference>
<evidence type="ECO:0000256" key="1">
    <source>
        <dbReference type="SAM" id="MobiDB-lite"/>
    </source>
</evidence>
<keyword evidence="3" id="KW-1185">Reference proteome</keyword>
<organism evidence="2 3">
    <name type="scientific">Tanacetum coccineum</name>
    <dbReference type="NCBI Taxonomy" id="301880"/>
    <lineage>
        <taxon>Eukaryota</taxon>
        <taxon>Viridiplantae</taxon>
        <taxon>Streptophyta</taxon>
        <taxon>Embryophyta</taxon>
        <taxon>Tracheophyta</taxon>
        <taxon>Spermatophyta</taxon>
        <taxon>Magnoliopsida</taxon>
        <taxon>eudicotyledons</taxon>
        <taxon>Gunneridae</taxon>
        <taxon>Pentapetalae</taxon>
        <taxon>asterids</taxon>
        <taxon>campanulids</taxon>
        <taxon>Asterales</taxon>
        <taxon>Asteraceae</taxon>
        <taxon>Asteroideae</taxon>
        <taxon>Anthemideae</taxon>
        <taxon>Anthemidinae</taxon>
        <taxon>Tanacetum</taxon>
    </lineage>
</organism>
<feature type="compositionally biased region" description="Pro residues" evidence="1">
    <location>
        <begin position="88"/>
        <end position="105"/>
    </location>
</feature>
<dbReference type="Proteomes" id="UP001151760">
    <property type="component" value="Unassembled WGS sequence"/>
</dbReference>
<gene>
    <name evidence="2" type="ORF">Tco_0856911</name>
</gene>
<feature type="compositionally biased region" description="Low complexity" evidence="1">
    <location>
        <begin position="106"/>
        <end position="126"/>
    </location>
</feature>
<feature type="compositionally biased region" description="Polar residues" evidence="1">
    <location>
        <begin position="127"/>
        <end position="173"/>
    </location>
</feature>
<evidence type="ECO:0000313" key="3">
    <source>
        <dbReference type="Proteomes" id="UP001151760"/>
    </source>
</evidence>
<accession>A0ABQ5B914</accession>
<dbReference type="EMBL" id="BQNB010012943">
    <property type="protein sequence ID" value="GJT09869.1"/>
    <property type="molecule type" value="Genomic_DNA"/>
</dbReference>
<evidence type="ECO:0000313" key="2">
    <source>
        <dbReference type="EMBL" id="GJT09869.1"/>
    </source>
</evidence>
<protein>
    <submittedName>
        <fullName evidence="2">Uncharacterized protein</fullName>
    </submittedName>
</protein>
<proteinExistence type="predicted"/>
<sequence>MKGSVTDAVDWAMRSLLRARFRDLPTVDMKEILQQRMLKGLYKAHKHFPLTCLKPCKKFIVDVRCSNQHLADQEEAHKKRQKRRDVPRTPPVSPPSPPPLPPPPAGASGAPGSKAPSSSKTTASASQSMAWTTSDTRFESTDFTTAQELSPTDSLMQDDSIPDEQTISSSNKSNVANNWASALATTYEPPAENSLLAKTGDMTTFLKWYCQQVNNTTLTQADFEGQAYEVVKAFYPDVIHLQFQMEECHKMLTDQIDWTNPEGDQVRVDVNQPLPLGGPLGHITIQPQFFFNKDLEYLRYGSKGRNPSLSISKMKAASYPDFGLELLVPKQMWIEDRVEDFQLGIESYQTQLNLTKPGWDATGYEFKHDYTIIESPRAVVSSVDNNDRKIMRFNEIYKLHVDTYSGSTGLQSQGIQDQVAQSRYEHALLNSKGRDKEQ</sequence>
<reference evidence="2" key="1">
    <citation type="journal article" date="2022" name="Int. J. Mol. Sci.">
        <title>Draft Genome of Tanacetum Coccineum: Genomic Comparison of Closely Related Tanacetum-Family Plants.</title>
        <authorList>
            <person name="Yamashiro T."/>
            <person name="Shiraishi A."/>
            <person name="Nakayama K."/>
            <person name="Satake H."/>
        </authorList>
    </citation>
    <scope>NUCLEOTIDE SEQUENCE</scope>
</reference>
<name>A0ABQ5B914_9ASTR</name>
<comment type="caution">
    <text evidence="2">The sequence shown here is derived from an EMBL/GenBank/DDBJ whole genome shotgun (WGS) entry which is preliminary data.</text>
</comment>